<comment type="caution">
    <text evidence="1">The sequence shown here is derived from an EMBL/GenBank/DDBJ whole genome shotgun (WGS) entry which is preliminary data.</text>
</comment>
<name>A0A5B7CVA0_PORTR</name>
<keyword evidence="2" id="KW-1185">Reference proteome</keyword>
<evidence type="ECO:0000313" key="2">
    <source>
        <dbReference type="Proteomes" id="UP000324222"/>
    </source>
</evidence>
<dbReference type="AlphaFoldDB" id="A0A5B7CVA0"/>
<dbReference type="Proteomes" id="UP000324222">
    <property type="component" value="Unassembled WGS sequence"/>
</dbReference>
<organism evidence="1 2">
    <name type="scientific">Portunus trituberculatus</name>
    <name type="common">Swimming crab</name>
    <name type="synonym">Neptunus trituberculatus</name>
    <dbReference type="NCBI Taxonomy" id="210409"/>
    <lineage>
        <taxon>Eukaryota</taxon>
        <taxon>Metazoa</taxon>
        <taxon>Ecdysozoa</taxon>
        <taxon>Arthropoda</taxon>
        <taxon>Crustacea</taxon>
        <taxon>Multicrustacea</taxon>
        <taxon>Malacostraca</taxon>
        <taxon>Eumalacostraca</taxon>
        <taxon>Eucarida</taxon>
        <taxon>Decapoda</taxon>
        <taxon>Pleocyemata</taxon>
        <taxon>Brachyura</taxon>
        <taxon>Eubrachyura</taxon>
        <taxon>Portunoidea</taxon>
        <taxon>Portunidae</taxon>
        <taxon>Portuninae</taxon>
        <taxon>Portunus</taxon>
    </lineage>
</organism>
<protein>
    <submittedName>
        <fullName evidence="1">Uncharacterized protein</fullName>
    </submittedName>
</protein>
<accession>A0A5B7CVA0</accession>
<sequence>MKTTLQQVNLNSILQCINSYKLLTYLLVVGGQDWGGQDLNGHREAHILRRLSLRALVAGLEAHREDESYEVTVHLLVASLSLQIWKVDKRIRILRCTYKTDHISALMTEIQPTNIRRPHEKNQHYLTEFPNQQTHHLLLLRGEGVVETHEVGIHCQADL</sequence>
<proteinExistence type="predicted"/>
<dbReference type="EMBL" id="VSRR010000227">
    <property type="protein sequence ID" value="MPC12634.1"/>
    <property type="molecule type" value="Genomic_DNA"/>
</dbReference>
<reference evidence="1 2" key="1">
    <citation type="submission" date="2019-05" db="EMBL/GenBank/DDBJ databases">
        <title>Another draft genome of Portunus trituberculatus and its Hox gene families provides insights of decapod evolution.</title>
        <authorList>
            <person name="Jeong J.-H."/>
            <person name="Song I."/>
            <person name="Kim S."/>
            <person name="Choi T."/>
            <person name="Kim D."/>
            <person name="Ryu S."/>
            <person name="Kim W."/>
        </authorList>
    </citation>
    <scope>NUCLEOTIDE SEQUENCE [LARGE SCALE GENOMIC DNA]</scope>
    <source>
        <tissue evidence="1">Muscle</tissue>
    </source>
</reference>
<gene>
    <name evidence="1" type="ORF">E2C01_005338</name>
</gene>
<evidence type="ECO:0000313" key="1">
    <source>
        <dbReference type="EMBL" id="MPC12634.1"/>
    </source>
</evidence>